<gene>
    <name evidence="2" type="ORF">BSO21_02655</name>
</gene>
<name>A0ABX3GZH3_9BACL</name>
<organism evidence="2 3">
    <name type="scientific">Paenibacillus odorifer</name>
    <dbReference type="NCBI Taxonomy" id="189426"/>
    <lineage>
        <taxon>Bacteria</taxon>
        <taxon>Bacillati</taxon>
        <taxon>Bacillota</taxon>
        <taxon>Bacilli</taxon>
        <taxon>Bacillales</taxon>
        <taxon>Paenibacillaceae</taxon>
        <taxon>Paenibacillus</taxon>
    </lineage>
</organism>
<accession>A0ABX3GZH3</accession>
<evidence type="ECO:0000313" key="2">
    <source>
        <dbReference type="EMBL" id="OMD39338.1"/>
    </source>
</evidence>
<evidence type="ECO:0000256" key="1">
    <source>
        <dbReference type="SAM" id="MobiDB-lite"/>
    </source>
</evidence>
<dbReference type="EMBL" id="MPVP01000008">
    <property type="protein sequence ID" value="OMD39338.1"/>
    <property type="molecule type" value="Genomic_DNA"/>
</dbReference>
<keyword evidence="3" id="KW-1185">Reference proteome</keyword>
<dbReference type="Proteomes" id="UP000187158">
    <property type="component" value="Unassembled WGS sequence"/>
</dbReference>
<reference evidence="2 3" key="1">
    <citation type="submission" date="2016-11" db="EMBL/GenBank/DDBJ databases">
        <title>Paenibacillus species isolates.</title>
        <authorList>
            <person name="Beno S.M."/>
        </authorList>
    </citation>
    <scope>NUCLEOTIDE SEQUENCE [LARGE SCALE GENOMIC DNA]</scope>
    <source>
        <strain evidence="2 3">FSL H7-0433</strain>
    </source>
</reference>
<proteinExistence type="predicted"/>
<feature type="compositionally biased region" description="Polar residues" evidence="1">
    <location>
        <begin position="45"/>
        <end position="59"/>
    </location>
</feature>
<sequence length="65" mass="7530">MSCAETLIVKMRNEMCKNTKSKNTKMRFAEMRKGNILQIRKSESSKICSQKTASPSNKGWRSRFI</sequence>
<protein>
    <submittedName>
        <fullName evidence="2">Uncharacterized protein</fullName>
    </submittedName>
</protein>
<evidence type="ECO:0000313" key="3">
    <source>
        <dbReference type="Proteomes" id="UP000187158"/>
    </source>
</evidence>
<comment type="caution">
    <text evidence="2">The sequence shown here is derived from an EMBL/GenBank/DDBJ whole genome shotgun (WGS) entry which is preliminary data.</text>
</comment>
<feature type="region of interest" description="Disordered" evidence="1">
    <location>
        <begin position="42"/>
        <end position="65"/>
    </location>
</feature>